<reference evidence="2 3" key="1">
    <citation type="submission" date="2019-01" db="EMBL/GenBank/DDBJ databases">
        <authorList>
            <person name="Ramaprasad A."/>
        </authorList>
    </citation>
    <scope>NUCLEOTIDE SEQUENCE [LARGE SCALE GENOMIC DNA]</scope>
</reference>
<dbReference type="Proteomes" id="UP000290582">
    <property type="component" value="Chromosome PVVCY_09"/>
</dbReference>
<dbReference type="OrthoDB" id="373137at2759"/>
<organism evidence="2 3">
    <name type="scientific">Plasmodium vinckei vinckei</name>
    <dbReference type="NCBI Taxonomy" id="54757"/>
    <lineage>
        <taxon>Eukaryota</taxon>
        <taxon>Sar</taxon>
        <taxon>Alveolata</taxon>
        <taxon>Apicomplexa</taxon>
        <taxon>Aconoidasida</taxon>
        <taxon>Haemosporida</taxon>
        <taxon>Plasmodiidae</taxon>
        <taxon>Plasmodium</taxon>
        <taxon>Plasmodium (Vinckeia)</taxon>
    </lineage>
</organism>
<sequence>MAGWISLLKKIYDSDLVDNDVPKNMNINEYIITWLIYMLKLKDGNSIINLNDFYYQYKNQRGGHTLVSTNGKDYYNIIDNIIINKNYLMDMDKNIISKFYNLLKSLCRIKLLNNNDFDINENSSYRKILSSLSTYYDNFKKYCDKNCNGCSSIPPLPMAKTTQVSAHISENTSSTSSILNTLISGLSIFSVIPAFLGIAYNVNIKELKTIIFKLYFCDPLYGFIKKYIYDYHFYISIHYLELINYSKDNI</sequence>
<evidence type="ECO:0000256" key="1">
    <source>
        <dbReference type="SAM" id="Phobius"/>
    </source>
</evidence>
<dbReference type="AlphaFoldDB" id="A0A449BRY3"/>
<name>A0A449BRY3_PLAVN</name>
<evidence type="ECO:0000313" key="2">
    <source>
        <dbReference type="EMBL" id="VEV56204.1"/>
    </source>
</evidence>
<accession>A0A449BRY3</accession>
<dbReference type="KEGG" id="pvv:PVVCY_0900120"/>
<evidence type="ECO:0000313" key="3">
    <source>
        <dbReference type="Proteomes" id="UP000290582"/>
    </source>
</evidence>
<gene>
    <name evidence="2" type="ORF">PVVCY_0900120</name>
</gene>
<feature type="transmembrane region" description="Helical" evidence="1">
    <location>
        <begin position="178"/>
        <end position="200"/>
    </location>
</feature>
<keyword evidence="1" id="KW-0472">Membrane</keyword>
<dbReference type="RefSeq" id="XP_037490410.1">
    <property type="nucleotide sequence ID" value="XM_037634298.1"/>
</dbReference>
<dbReference type="EMBL" id="LR215065">
    <property type="protein sequence ID" value="VEV56204.1"/>
    <property type="molecule type" value="Genomic_DNA"/>
</dbReference>
<protein>
    <submittedName>
        <fullName evidence="2">CIR protein PIR protein</fullName>
    </submittedName>
</protein>
<dbReference type="Pfam" id="PF06022">
    <property type="entry name" value="Cir_Bir_Yir"/>
    <property type="match status" value="2"/>
</dbReference>
<dbReference type="InterPro" id="IPR006477">
    <property type="entry name" value="Yir_bir_cir"/>
</dbReference>
<keyword evidence="1" id="KW-1133">Transmembrane helix</keyword>
<dbReference type="VEuPathDB" id="PlasmoDB:PVVCY_0900120"/>
<keyword evidence="1" id="KW-0812">Transmembrane</keyword>
<dbReference type="GeneID" id="59893029"/>
<proteinExistence type="predicted"/>